<protein>
    <recommendedName>
        <fullName evidence="3">Phage gp6-like head-tail connector protein</fullName>
    </recommendedName>
</protein>
<dbReference type="InterPro" id="IPR011738">
    <property type="entry name" value="Phage_CHP"/>
</dbReference>
<accession>A0A1N7L3R6</accession>
<proteinExistence type="predicted"/>
<dbReference type="STRING" id="633194.SAMN05421759_102354"/>
<keyword evidence="2" id="KW-1185">Reference proteome</keyword>
<dbReference type="OrthoDB" id="8478788at2"/>
<reference evidence="2" key="1">
    <citation type="submission" date="2017-01" db="EMBL/GenBank/DDBJ databases">
        <authorList>
            <person name="Varghese N."/>
            <person name="Submissions S."/>
        </authorList>
    </citation>
    <scope>NUCLEOTIDE SEQUENCE [LARGE SCALE GENOMIC DNA]</scope>
    <source>
        <strain evidence="2">DSM 29430</strain>
    </source>
</reference>
<dbReference type="InterPro" id="IPR006450">
    <property type="entry name" value="Phage_HK97_gp6-like"/>
</dbReference>
<evidence type="ECO:0000313" key="2">
    <source>
        <dbReference type="Proteomes" id="UP000186684"/>
    </source>
</evidence>
<evidence type="ECO:0000313" key="1">
    <source>
        <dbReference type="EMBL" id="SIS68512.1"/>
    </source>
</evidence>
<organism evidence="1 2">
    <name type="scientific">Roseivivax lentus</name>
    <dbReference type="NCBI Taxonomy" id="633194"/>
    <lineage>
        <taxon>Bacteria</taxon>
        <taxon>Pseudomonadati</taxon>
        <taxon>Pseudomonadota</taxon>
        <taxon>Alphaproteobacteria</taxon>
        <taxon>Rhodobacterales</taxon>
        <taxon>Roseobacteraceae</taxon>
        <taxon>Roseivivax</taxon>
    </lineage>
</organism>
<gene>
    <name evidence="1" type="ORF">SAMN05421759_102354</name>
</gene>
<dbReference type="Gene3D" id="1.10.3230.30">
    <property type="entry name" value="Phage gp6-like head-tail connector protein"/>
    <property type="match status" value="1"/>
</dbReference>
<sequence length="197" mass="21003">MMLTEETLVPDTALPVDGLKRHLRMGSGFAEDDVQDAVLTGFLRAAMAVIEGRTAKTLLARDFLLSVSRWAAPDAQPLGTAPVQTLGSVTLIDRHGTSSLVAPTAYRLERDAQVPRLRSIASCLPGIPAGGSAEVRFTAGYVAEFGDLPADLAQAVLLLAAHYYEYRDETALGEGCMPFGVTALLARYRPVRIGFGA</sequence>
<dbReference type="RefSeq" id="WP_076445757.1">
    <property type="nucleotide sequence ID" value="NZ_FTOQ01000002.1"/>
</dbReference>
<dbReference type="AlphaFoldDB" id="A0A1N7L3R6"/>
<dbReference type="Proteomes" id="UP000186684">
    <property type="component" value="Unassembled WGS sequence"/>
</dbReference>
<evidence type="ECO:0008006" key="3">
    <source>
        <dbReference type="Google" id="ProtNLM"/>
    </source>
</evidence>
<name>A0A1N7L3R6_9RHOB</name>
<dbReference type="NCBIfam" id="TIGR01560">
    <property type="entry name" value="put_DNA_pack"/>
    <property type="match status" value="1"/>
</dbReference>
<dbReference type="NCBIfam" id="TIGR02215">
    <property type="entry name" value="phage_chp_gp8"/>
    <property type="match status" value="1"/>
</dbReference>
<dbReference type="EMBL" id="FTOQ01000002">
    <property type="protein sequence ID" value="SIS68512.1"/>
    <property type="molecule type" value="Genomic_DNA"/>
</dbReference>